<sequence length="76" mass="8387">MNDVTVKTQVGIDKETLDQIEKCLLSLVDLVIKIDHALVSGNVITNYTANIINVSVKDLVTLTNDILNAVYTQKKD</sequence>
<keyword evidence="4" id="KW-1185">Reference proteome</keyword>
<gene>
    <name evidence="1" type="ORF">Xinn_02929</name>
    <name evidence="2" type="ORF">XIS1_490006</name>
</gene>
<name>A0A1N6MZ35_9GAMM</name>
<reference evidence="3" key="1">
    <citation type="submission" date="2016-12" db="EMBL/GenBank/DDBJ databases">
        <authorList>
            <person name="Gaudriault S."/>
        </authorList>
    </citation>
    <scope>NUCLEOTIDE SEQUENCE [LARGE SCALE GENOMIC DNA]</scope>
    <source>
        <strain evidence="3">HGB1681 (deposited as PTA-6826 in the American Type Culture Collection)</strain>
    </source>
</reference>
<reference evidence="2" key="2">
    <citation type="submission" date="2016-12" db="EMBL/GenBank/DDBJ databases">
        <authorList>
            <person name="Song W.-J."/>
            <person name="Kurnit D.M."/>
        </authorList>
    </citation>
    <scope>NUCLEOTIDE SEQUENCE [LARGE SCALE GENOMIC DNA]</scope>
    <source>
        <strain evidence="2">HGB1681</strain>
    </source>
</reference>
<evidence type="ECO:0000313" key="2">
    <source>
        <dbReference type="EMBL" id="SIP74009.1"/>
    </source>
</evidence>
<dbReference type="Proteomes" id="UP000196435">
    <property type="component" value="Unassembled WGS sequence"/>
</dbReference>
<protein>
    <submittedName>
        <fullName evidence="2">Uncharacterized protein</fullName>
    </submittedName>
</protein>
<evidence type="ECO:0000313" key="1">
    <source>
        <dbReference type="EMBL" id="PHM31220.1"/>
    </source>
</evidence>
<dbReference type="EMBL" id="NIBU01000041">
    <property type="protein sequence ID" value="PHM31220.1"/>
    <property type="molecule type" value="Genomic_DNA"/>
</dbReference>
<dbReference type="AlphaFoldDB" id="A0A1N6MZ35"/>
<accession>A0A1N6MZ35</accession>
<dbReference type="Proteomes" id="UP000224871">
    <property type="component" value="Unassembled WGS sequence"/>
</dbReference>
<organism evidence="2 3">
    <name type="scientific">Xenorhabdus innexi</name>
    <dbReference type="NCBI Taxonomy" id="290109"/>
    <lineage>
        <taxon>Bacteria</taxon>
        <taxon>Pseudomonadati</taxon>
        <taxon>Pseudomonadota</taxon>
        <taxon>Gammaproteobacteria</taxon>
        <taxon>Enterobacterales</taxon>
        <taxon>Morganellaceae</taxon>
        <taxon>Xenorhabdus</taxon>
    </lineage>
</organism>
<dbReference type="EMBL" id="FTLG01000191">
    <property type="protein sequence ID" value="SIP74009.1"/>
    <property type="molecule type" value="Genomic_DNA"/>
</dbReference>
<evidence type="ECO:0000313" key="3">
    <source>
        <dbReference type="Proteomes" id="UP000196435"/>
    </source>
</evidence>
<proteinExistence type="predicted"/>
<reference evidence="1 4" key="3">
    <citation type="journal article" date="2017" name="Nat. Microbiol.">
        <title>Natural product diversity associated with the nematode symbionts Photorhabdus and Xenorhabdus.</title>
        <authorList>
            <person name="Tobias N.J."/>
            <person name="Wolff H."/>
            <person name="Djahanschiri B."/>
            <person name="Grundmann F."/>
            <person name="Kronenwerth M."/>
            <person name="Shi Y.M."/>
            <person name="Simonyi S."/>
            <person name="Grun P."/>
            <person name="Shapiro-Ilan D."/>
            <person name="Pidot S.J."/>
            <person name="Stinear T.P."/>
            <person name="Ebersberger I."/>
            <person name="Bode H.B."/>
        </authorList>
    </citation>
    <scope>NUCLEOTIDE SEQUENCE [LARGE SCALE GENOMIC DNA]</scope>
    <source>
        <strain evidence="1 4">DSM 16336</strain>
    </source>
</reference>
<evidence type="ECO:0000313" key="4">
    <source>
        <dbReference type="Proteomes" id="UP000224871"/>
    </source>
</evidence>
<dbReference type="RefSeq" id="WP_086953444.1">
    <property type="nucleotide sequence ID" value="NZ_CAWNQC010000239.1"/>
</dbReference>